<protein>
    <submittedName>
        <fullName evidence="1">Uncharacterized protein</fullName>
    </submittedName>
</protein>
<organism evidence="1 2">
    <name type="scientific">Linnemannia exigua</name>
    <dbReference type="NCBI Taxonomy" id="604196"/>
    <lineage>
        <taxon>Eukaryota</taxon>
        <taxon>Fungi</taxon>
        <taxon>Fungi incertae sedis</taxon>
        <taxon>Mucoromycota</taxon>
        <taxon>Mortierellomycotina</taxon>
        <taxon>Mortierellomycetes</taxon>
        <taxon>Mortierellales</taxon>
        <taxon>Mortierellaceae</taxon>
        <taxon>Linnemannia</taxon>
    </lineage>
</organism>
<comment type="caution">
    <text evidence="1">The sequence shown here is derived from an EMBL/GenBank/DDBJ whole genome shotgun (WGS) entry which is preliminary data.</text>
</comment>
<evidence type="ECO:0000313" key="2">
    <source>
        <dbReference type="Proteomes" id="UP001194580"/>
    </source>
</evidence>
<dbReference type="SUPFAM" id="SSF88723">
    <property type="entry name" value="PIN domain-like"/>
    <property type="match status" value="1"/>
</dbReference>
<proteinExistence type="predicted"/>
<keyword evidence="2" id="KW-1185">Reference proteome</keyword>
<dbReference type="AlphaFoldDB" id="A0AAD4DJC9"/>
<dbReference type="InterPro" id="IPR029060">
    <property type="entry name" value="PIN-like_dom_sf"/>
</dbReference>
<dbReference type="Gene3D" id="3.40.50.1010">
    <property type="entry name" value="5'-nuclease"/>
    <property type="match status" value="1"/>
</dbReference>
<sequence length="101" mass="11321">MRIATGQRLRKRHFCDVRTGLASSFYWLKEHRTGFAQYMRGKGWTVIEAETEADVAIAVEAQADDIVISADSDMLAYETIKTLWRPVSGGQALVYSIPALL</sequence>
<dbReference type="EMBL" id="JAAAIL010000110">
    <property type="protein sequence ID" value="KAG0279679.1"/>
    <property type="molecule type" value="Genomic_DNA"/>
</dbReference>
<accession>A0AAD4DJC9</accession>
<evidence type="ECO:0000313" key="1">
    <source>
        <dbReference type="EMBL" id="KAG0279679.1"/>
    </source>
</evidence>
<reference evidence="1" key="1">
    <citation type="journal article" date="2020" name="Fungal Divers.">
        <title>Resolving the Mortierellaceae phylogeny through synthesis of multi-gene phylogenetics and phylogenomics.</title>
        <authorList>
            <person name="Vandepol N."/>
            <person name="Liber J."/>
            <person name="Desiro A."/>
            <person name="Na H."/>
            <person name="Kennedy M."/>
            <person name="Barry K."/>
            <person name="Grigoriev I.V."/>
            <person name="Miller A.N."/>
            <person name="O'Donnell K."/>
            <person name="Stajich J.E."/>
            <person name="Bonito G."/>
        </authorList>
    </citation>
    <scope>NUCLEOTIDE SEQUENCE</scope>
    <source>
        <strain evidence="1">NRRL 28262</strain>
    </source>
</reference>
<dbReference type="Proteomes" id="UP001194580">
    <property type="component" value="Unassembled WGS sequence"/>
</dbReference>
<name>A0AAD4DJC9_9FUNG</name>
<gene>
    <name evidence="1" type="ORF">BGZ95_000557</name>
</gene>